<keyword evidence="21" id="KW-1185">Reference proteome</keyword>
<dbReference type="InterPro" id="IPR001611">
    <property type="entry name" value="Leu-rich_rpt"/>
</dbReference>
<dbReference type="Pfam" id="PF14484">
    <property type="entry name" value="FISNA"/>
    <property type="match status" value="1"/>
</dbReference>
<dbReference type="InterPro" id="IPR032675">
    <property type="entry name" value="LRR_dom_sf"/>
</dbReference>
<evidence type="ECO:0000256" key="6">
    <source>
        <dbReference type="ARBA" id="ARBA00022588"/>
    </source>
</evidence>
<dbReference type="Gene3D" id="3.80.10.10">
    <property type="entry name" value="Ribonuclease Inhibitor"/>
    <property type="match status" value="2"/>
</dbReference>
<dbReference type="PROSITE" id="PS50209">
    <property type="entry name" value="CARD"/>
    <property type="match status" value="1"/>
</dbReference>
<dbReference type="SUPFAM" id="SSF47986">
    <property type="entry name" value="DEATH domain"/>
    <property type="match status" value="1"/>
</dbReference>
<protein>
    <submittedName>
        <fullName evidence="22">Protein NLRC3-like</fullName>
    </submittedName>
</protein>
<dbReference type="Gene3D" id="1.10.533.10">
    <property type="entry name" value="Death Domain, Fas"/>
    <property type="match status" value="1"/>
</dbReference>
<dbReference type="PANTHER" id="PTHR24106">
    <property type="entry name" value="NACHT, LRR AND CARD DOMAINS-CONTAINING"/>
    <property type="match status" value="1"/>
</dbReference>
<evidence type="ECO:0000256" key="17">
    <source>
        <dbReference type="SAM" id="MobiDB-lite"/>
    </source>
</evidence>
<dbReference type="InterPro" id="IPR011029">
    <property type="entry name" value="DEATH-like_dom_sf"/>
</dbReference>
<dbReference type="InterPro" id="IPR013320">
    <property type="entry name" value="ConA-like_dom_sf"/>
</dbReference>
<evidence type="ECO:0000256" key="10">
    <source>
        <dbReference type="ARBA" id="ARBA00022840"/>
    </source>
</evidence>
<evidence type="ECO:0000256" key="16">
    <source>
        <dbReference type="ARBA" id="ARBA00038296"/>
    </source>
</evidence>
<evidence type="ECO:0000256" key="1">
    <source>
        <dbReference type="ARBA" id="ARBA00004187"/>
    </source>
</evidence>
<evidence type="ECO:0000256" key="4">
    <source>
        <dbReference type="ARBA" id="ARBA00022475"/>
    </source>
</evidence>
<dbReference type="Gene3D" id="2.60.120.920">
    <property type="match status" value="1"/>
</dbReference>
<evidence type="ECO:0000256" key="11">
    <source>
        <dbReference type="ARBA" id="ARBA00022843"/>
    </source>
</evidence>
<evidence type="ECO:0000259" key="20">
    <source>
        <dbReference type="PROSITE" id="PS50837"/>
    </source>
</evidence>
<feature type="region of interest" description="Disordered" evidence="17">
    <location>
        <begin position="1"/>
        <end position="48"/>
    </location>
</feature>
<dbReference type="Pfam" id="PF00622">
    <property type="entry name" value="SPRY"/>
    <property type="match status" value="1"/>
</dbReference>
<keyword evidence="6" id="KW-0399">Innate immunity</keyword>
<organism evidence="21 22">
    <name type="scientific">Parambassis ranga</name>
    <name type="common">Indian glassy fish</name>
    <dbReference type="NCBI Taxonomy" id="210632"/>
    <lineage>
        <taxon>Eukaryota</taxon>
        <taxon>Metazoa</taxon>
        <taxon>Chordata</taxon>
        <taxon>Craniata</taxon>
        <taxon>Vertebrata</taxon>
        <taxon>Euteleostomi</taxon>
        <taxon>Actinopterygii</taxon>
        <taxon>Neopterygii</taxon>
        <taxon>Teleostei</taxon>
        <taxon>Neoteleostei</taxon>
        <taxon>Acanthomorphata</taxon>
        <taxon>Ovalentaria</taxon>
        <taxon>Ambassidae</taxon>
        <taxon>Parambassis</taxon>
    </lineage>
</organism>
<dbReference type="InterPro" id="IPR043136">
    <property type="entry name" value="B30.2/SPRY_sf"/>
</dbReference>
<evidence type="ECO:0000256" key="9">
    <source>
        <dbReference type="ARBA" id="ARBA00022741"/>
    </source>
</evidence>
<keyword evidence="11" id="KW-0832">Ubl conjugation</keyword>
<sequence length="1254" mass="142401">MESKCSAVRRGKTTSSDSLNQKKVRRESDCSLQEDMAAQEGRAETAADKHGCNEWSHMTSDISSPHLSDAASAITEEKEAAWVDSHRAELIQSVTLVMQIADEMLDRNIIQQEMYDRIRANMTTQDQMRELYRALSCTAAKSAFYTILHNLQPDTCETVEVIIRRHKEYLRKLSLWNFEDFEKAERSLDTIYTELHIIQGEAESVNEQHEIWEIEQKTSRQTAEGAKIMCNDIFKKEDTGASGRAKDVKEIRTVMTKGIAGIGKTVSVKKFILDWADGRANQDLDFIFMLPFRELNLLKDDQYSLEMLVKEFQPELKDIKIARIFATCKVLFILDGLDESQFPLNFKKTNRLTDATKKSSVDVLVTNLIRVQHLLPSALVWITSRPAAVQRIPRQFVDQWTEVRGFSDEQKILYFKKRVEDKTIAERIIGYVTMSRSLYIMCHIPLFCWIAAKVFEYLVKKMSNTEDENIKIPTTLTEMYTHFLLYQLRRATEKYEQEDEPDIGAIIKTNEDFIFKLGRMAFEQLIEKKIIFTVEDLKKYSIDTDKAAVHSGLCTAIFKEESVLYKRKLYCFVHLTVQEYLAALFVYYSFARKKIDSPSLKEFLLKGSEEELQSILENEPEALPLDELIEISIANSCERKTGELDMFLRFLVGMSLQSTQNLLQGLIEQKEEHSAVVEKIKTSLLNIDLLDCSPERCLNLVHCLTELKDTSVHQTVQQYLKPNHDPENQLTPVQCSALAHLILMSNIPLDEFNLMKFRPSTRGIFRLLPAVRNCRIVRISGVDLDTWLTEPIRSALQTPHSVLTELHLTDCTFYPESPKLLTDGLLNAQSKLEALSLSGYSFSGSKSLASALKSLVTNLRELELSTNILQGSLLTVLSVGLGCSKLEQLRLNRNPQTAEICQQIVTAISSSSSYLRQLEMSYSNFKDSEMEILSVGLMSSICPLETLRLSHNKLTERGCETLASALSSKPSRLTELDLSYNELQDSGVKALCGALMSPHCGLRTLRLSFCKVTTDGGSSVASALRSDHCSLRELDLSFNHLTDQGVQLLTDIQEDSGCSLERLNVDQNEECWVDLKLLRQYACDLTLDPNTAGVSVLLTNENKMAAYVNDGQPYPEHPDRFCTSQVLCKEALSGRHYWEVECDSADVGVAYKSIRRVDDSSTEYSLGGNEKSWCWTQDRGYCYNNSSFRILDFPLKQSVIGVYVDQPAGVLSFFEVHSDTLTHLYTVHTAFTEPLHPGFRVDQFSSIKIKQAQI</sequence>
<evidence type="ECO:0000259" key="19">
    <source>
        <dbReference type="PROSITE" id="PS50209"/>
    </source>
</evidence>
<dbReference type="InterPro" id="IPR051261">
    <property type="entry name" value="NLR"/>
</dbReference>
<dbReference type="GO" id="GO:0045087">
    <property type="term" value="P:innate immune response"/>
    <property type="evidence" value="ECO:0007669"/>
    <property type="project" value="UniProtKB-KW"/>
</dbReference>
<dbReference type="PROSITE" id="PS50188">
    <property type="entry name" value="B302_SPRY"/>
    <property type="match status" value="1"/>
</dbReference>
<dbReference type="Pfam" id="PF13765">
    <property type="entry name" value="PRY"/>
    <property type="match status" value="1"/>
</dbReference>
<keyword evidence="4" id="KW-1003">Cell membrane</keyword>
<evidence type="ECO:0000313" key="21">
    <source>
        <dbReference type="Proteomes" id="UP000515145"/>
    </source>
</evidence>
<dbReference type="SUPFAM" id="SSF52047">
    <property type="entry name" value="RNI-like"/>
    <property type="match status" value="1"/>
</dbReference>
<dbReference type="PROSITE" id="PS51450">
    <property type="entry name" value="LRR"/>
    <property type="match status" value="1"/>
</dbReference>
<comment type="similarity">
    <text evidence="16">Belongs to the NOD1-NOD2 family.</text>
</comment>
<evidence type="ECO:0000256" key="2">
    <source>
        <dbReference type="ARBA" id="ARBA00004193"/>
    </source>
</evidence>
<gene>
    <name evidence="22" type="primary">LOC114439345</name>
</gene>
<dbReference type="RefSeq" id="XP_028267024.1">
    <property type="nucleotide sequence ID" value="XM_028411223.1"/>
</dbReference>
<feature type="domain" description="CARD" evidence="19">
    <location>
        <begin position="75"/>
        <end position="135"/>
    </location>
</feature>
<dbReference type="Pfam" id="PF17779">
    <property type="entry name" value="WHD_NOD2"/>
    <property type="match status" value="1"/>
</dbReference>
<dbReference type="Proteomes" id="UP000515145">
    <property type="component" value="Chromosome 8"/>
</dbReference>
<keyword evidence="9" id="KW-0547">Nucleotide-binding</keyword>
<evidence type="ECO:0000256" key="5">
    <source>
        <dbReference type="ARBA" id="ARBA00022490"/>
    </source>
</evidence>
<evidence type="ECO:0000313" key="22">
    <source>
        <dbReference type="RefSeq" id="XP_028267024.1"/>
    </source>
</evidence>
<dbReference type="SMART" id="SM01288">
    <property type="entry name" value="FISNA"/>
    <property type="match status" value="1"/>
</dbReference>
<keyword evidence="5" id="KW-0963">Cytoplasm</keyword>
<dbReference type="AlphaFoldDB" id="A0A6P7IWR8"/>
<dbReference type="Pfam" id="PF13516">
    <property type="entry name" value="LRR_6"/>
    <property type="match status" value="4"/>
</dbReference>
<dbReference type="SUPFAM" id="SSF49899">
    <property type="entry name" value="Concanavalin A-like lectins/glucanases"/>
    <property type="match status" value="1"/>
</dbReference>
<dbReference type="PRINTS" id="PR01407">
    <property type="entry name" value="BUTYPHLNCDUF"/>
</dbReference>
<dbReference type="InParanoid" id="A0A6P7IWR8"/>
<dbReference type="PROSITE" id="PS50837">
    <property type="entry name" value="NACHT"/>
    <property type="match status" value="1"/>
</dbReference>
<keyword evidence="7" id="KW-0433">Leucine-rich repeat</keyword>
<dbReference type="GO" id="GO:0042981">
    <property type="term" value="P:regulation of apoptotic process"/>
    <property type="evidence" value="ECO:0007669"/>
    <property type="project" value="InterPro"/>
</dbReference>
<dbReference type="Gene3D" id="3.40.50.300">
    <property type="entry name" value="P-loop containing nucleotide triphosphate hydrolases"/>
    <property type="match status" value="1"/>
</dbReference>
<dbReference type="Pfam" id="PF00619">
    <property type="entry name" value="CARD"/>
    <property type="match status" value="1"/>
</dbReference>
<dbReference type="GeneID" id="114439345"/>
<dbReference type="SMART" id="SM00449">
    <property type="entry name" value="SPRY"/>
    <property type="match status" value="1"/>
</dbReference>
<evidence type="ECO:0000256" key="3">
    <source>
        <dbReference type="ARBA" id="ARBA00004496"/>
    </source>
</evidence>
<dbReference type="InterPro" id="IPR003879">
    <property type="entry name" value="Butyrophylin_SPRY"/>
</dbReference>
<dbReference type="InterPro" id="IPR001870">
    <property type="entry name" value="B30.2/SPRY"/>
</dbReference>
<evidence type="ECO:0000256" key="15">
    <source>
        <dbReference type="ARBA" id="ARBA00023288"/>
    </source>
</evidence>
<dbReference type="Pfam" id="PF17776">
    <property type="entry name" value="NLRC4_HD2"/>
    <property type="match status" value="1"/>
</dbReference>
<comment type="subcellular location">
    <subcellularLocation>
        <location evidence="1">Basolateral cell membrane</location>
    </subcellularLocation>
    <subcellularLocation>
        <location evidence="2">Cell membrane</location>
        <topology evidence="2">Lipid-anchor</topology>
    </subcellularLocation>
    <subcellularLocation>
        <location evidence="3">Cytoplasm</location>
    </subcellularLocation>
</comment>
<dbReference type="InterPro" id="IPR027417">
    <property type="entry name" value="P-loop_NTPase"/>
</dbReference>
<keyword evidence="13" id="KW-0472">Membrane</keyword>
<evidence type="ECO:0000259" key="18">
    <source>
        <dbReference type="PROSITE" id="PS50188"/>
    </source>
</evidence>
<dbReference type="InterPro" id="IPR029495">
    <property type="entry name" value="NACHT-assoc"/>
</dbReference>
<dbReference type="GO" id="GO:0016323">
    <property type="term" value="C:basolateral plasma membrane"/>
    <property type="evidence" value="ECO:0007669"/>
    <property type="project" value="UniProtKB-SubCell"/>
</dbReference>
<evidence type="ECO:0000256" key="13">
    <source>
        <dbReference type="ARBA" id="ARBA00023136"/>
    </source>
</evidence>
<accession>A0A6P7IWR8</accession>
<dbReference type="GO" id="GO:0005737">
    <property type="term" value="C:cytoplasm"/>
    <property type="evidence" value="ECO:0007669"/>
    <property type="project" value="UniProtKB-SubCell"/>
</dbReference>
<evidence type="ECO:0000256" key="14">
    <source>
        <dbReference type="ARBA" id="ARBA00023139"/>
    </source>
</evidence>
<evidence type="ECO:0000256" key="7">
    <source>
        <dbReference type="ARBA" id="ARBA00022614"/>
    </source>
</evidence>
<dbReference type="InterPro" id="IPR007111">
    <property type="entry name" value="NACHT_NTPase"/>
</dbReference>
<evidence type="ECO:0000256" key="8">
    <source>
        <dbReference type="ARBA" id="ARBA00022737"/>
    </source>
</evidence>
<dbReference type="SMART" id="SM00589">
    <property type="entry name" value="PRY"/>
    <property type="match status" value="1"/>
</dbReference>
<feature type="domain" description="NACHT" evidence="20">
    <location>
        <begin position="252"/>
        <end position="388"/>
    </location>
</feature>
<evidence type="ECO:0000256" key="12">
    <source>
        <dbReference type="ARBA" id="ARBA00022859"/>
    </source>
</evidence>
<keyword evidence="12" id="KW-0391">Immunity</keyword>
<proteinExistence type="inferred from homology"/>
<feature type="domain" description="B30.2/SPRY" evidence="18">
    <location>
        <begin position="1065"/>
        <end position="1254"/>
    </location>
</feature>
<keyword evidence="15" id="KW-0449">Lipoprotein</keyword>
<dbReference type="GO" id="GO:0005524">
    <property type="term" value="F:ATP binding"/>
    <property type="evidence" value="ECO:0007669"/>
    <property type="project" value="UniProtKB-KW"/>
</dbReference>
<dbReference type="InterPro" id="IPR006574">
    <property type="entry name" value="PRY"/>
</dbReference>
<keyword evidence="8" id="KW-0677">Repeat</keyword>
<keyword evidence="14" id="KW-0564">Palmitate</keyword>
<dbReference type="InterPro" id="IPR041075">
    <property type="entry name" value="NOD1/2_WH"/>
</dbReference>
<dbReference type="InterPro" id="IPR003877">
    <property type="entry name" value="SPRY_dom"/>
</dbReference>
<dbReference type="Pfam" id="PF05729">
    <property type="entry name" value="NACHT"/>
    <property type="match status" value="1"/>
</dbReference>
<dbReference type="SUPFAM" id="SSF52540">
    <property type="entry name" value="P-loop containing nucleoside triphosphate hydrolases"/>
    <property type="match status" value="1"/>
</dbReference>
<dbReference type="InterPro" id="IPR041267">
    <property type="entry name" value="NLRP_HD2"/>
</dbReference>
<keyword evidence="10" id="KW-0067">ATP-binding</keyword>
<reference evidence="22" key="1">
    <citation type="submission" date="2025-08" db="UniProtKB">
        <authorList>
            <consortium name="RefSeq"/>
        </authorList>
    </citation>
    <scope>IDENTIFICATION</scope>
</reference>
<dbReference type="FunFam" id="3.40.50.300:FF:000210">
    <property type="entry name" value="Si:dkey-16p6.1"/>
    <property type="match status" value="1"/>
</dbReference>
<dbReference type="SMART" id="SM00368">
    <property type="entry name" value="LRR_RI"/>
    <property type="match status" value="7"/>
</dbReference>
<dbReference type="InterPro" id="IPR001315">
    <property type="entry name" value="CARD"/>
</dbReference>
<name>A0A6P7IWR8_9TELE</name>